<reference evidence="2 3" key="1">
    <citation type="submission" date="2018-08" db="EMBL/GenBank/DDBJ databases">
        <title>Meiothermus granaticius genome AF-68 sequencing project.</title>
        <authorList>
            <person name="Da Costa M.S."/>
            <person name="Albuquerque L."/>
            <person name="Raposo P."/>
            <person name="Froufe H.J.C."/>
            <person name="Barroso C.S."/>
            <person name="Egas C."/>
        </authorList>
    </citation>
    <scope>NUCLEOTIDE SEQUENCE [LARGE SCALE GENOMIC DNA]</scope>
    <source>
        <strain evidence="2 3">AF-68</strain>
    </source>
</reference>
<accession>A0A399F7S2</accession>
<dbReference type="EMBL" id="QWLB01000034">
    <property type="protein sequence ID" value="RIH91716.1"/>
    <property type="molecule type" value="Genomic_DNA"/>
</dbReference>
<feature type="compositionally biased region" description="Polar residues" evidence="1">
    <location>
        <begin position="40"/>
        <end position="58"/>
    </location>
</feature>
<name>A0A399F7S2_9DEIN</name>
<protein>
    <recommendedName>
        <fullName evidence="4">Transposase</fullName>
    </recommendedName>
</protein>
<comment type="caution">
    <text evidence="2">The sequence shown here is derived from an EMBL/GenBank/DDBJ whole genome shotgun (WGS) entry which is preliminary data.</text>
</comment>
<dbReference type="Proteomes" id="UP000266178">
    <property type="component" value="Unassembled WGS sequence"/>
</dbReference>
<evidence type="ECO:0000256" key="1">
    <source>
        <dbReference type="SAM" id="MobiDB-lite"/>
    </source>
</evidence>
<proteinExistence type="predicted"/>
<evidence type="ECO:0000313" key="3">
    <source>
        <dbReference type="Proteomes" id="UP000266178"/>
    </source>
</evidence>
<dbReference type="AlphaFoldDB" id="A0A399F7S2"/>
<keyword evidence="3" id="KW-1185">Reference proteome</keyword>
<feature type="region of interest" description="Disordered" evidence="1">
    <location>
        <begin position="40"/>
        <end position="70"/>
    </location>
</feature>
<evidence type="ECO:0000313" key="2">
    <source>
        <dbReference type="EMBL" id="RIH91716.1"/>
    </source>
</evidence>
<gene>
    <name evidence="2" type="ORF">Mgrana_02382</name>
</gene>
<evidence type="ECO:0008006" key="4">
    <source>
        <dbReference type="Google" id="ProtNLM"/>
    </source>
</evidence>
<organism evidence="2 3">
    <name type="scientific">Meiothermus granaticius NBRC 107808</name>
    <dbReference type="NCBI Taxonomy" id="1227551"/>
    <lineage>
        <taxon>Bacteria</taxon>
        <taxon>Thermotogati</taxon>
        <taxon>Deinococcota</taxon>
        <taxon>Deinococci</taxon>
        <taxon>Thermales</taxon>
        <taxon>Thermaceae</taxon>
        <taxon>Meiothermus</taxon>
    </lineage>
</organism>
<sequence length="224" mass="25772">MVNTALANRILLMPRTEPKRLTTASFKNLDDPLLDPYTRWNSARPGSTRPSAMSTSPGRSKRSSVCHWKPTTRTGRRTRWATPILCFGWVRHIRRRYAARRRRLQKAGRHRTLKRLEQREQRIVRRIVHILSKTPVAFAKKHNSGIRMEDLMGLRNTNQHKATKSQADQNRDCWPCFSERCGYQGHPNHNAARDIGTWLGLACPVVLQAPRSGVHGTPLSWVSQ</sequence>